<protein>
    <submittedName>
        <fullName evidence="1">Uncharacterized protein</fullName>
    </submittedName>
</protein>
<evidence type="ECO:0000313" key="1">
    <source>
        <dbReference type="EMBL" id="OGE90775.1"/>
    </source>
</evidence>
<dbReference type="Proteomes" id="UP000177682">
    <property type="component" value="Unassembled WGS sequence"/>
</dbReference>
<dbReference type="EMBL" id="MFEY01000004">
    <property type="protein sequence ID" value="OGE90775.1"/>
    <property type="molecule type" value="Genomic_DNA"/>
</dbReference>
<accession>A0A1F5PLE2</accession>
<organism evidence="1 2">
    <name type="scientific">Candidatus Doudnabacteria bacterium RIFCSPHIGHO2_12_FULL_48_16</name>
    <dbReference type="NCBI Taxonomy" id="1817838"/>
    <lineage>
        <taxon>Bacteria</taxon>
        <taxon>Candidatus Doudnaibacteriota</taxon>
    </lineage>
</organism>
<reference evidence="1 2" key="1">
    <citation type="journal article" date="2016" name="Nat. Commun.">
        <title>Thousands of microbial genomes shed light on interconnected biogeochemical processes in an aquifer system.</title>
        <authorList>
            <person name="Anantharaman K."/>
            <person name="Brown C.T."/>
            <person name="Hug L.A."/>
            <person name="Sharon I."/>
            <person name="Castelle C.J."/>
            <person name="Probst A.J."/>
            <person name="Thomas B.C."/>
            <person name="Singh A."/>
            <person name="Wilkins M.J."/>
            <person name="Karaoz U."/>
            <person name="Brodie E.L."/>
            <person name="Williams K.H."/>
            <person name="Hubbard S.S."/>
            <person name="Banfield J.F."/>
        </authorList>
    </citation>
    <scope>NUCLEOTIDE SEQUENCE [LARGE SCALE GENOMIC DNA]</scope>
</reference>
<proteinExistence type="predicted"/>
<sequence>MAVMPNGLTATPEDLGKLFPTEVGILNSLTARPNLSRLTHIRQCFNALRSGARLRVSTQGLPSPKRDVWADEWLQVAAAWREFGRGLRESRIVLDIEHIAWCLNELERGQVMEGDFVPKFRPLADQLDSFVEYDRVLRATVRFSEPYEGISDKEFALAREAIESGLFVLGDLLLCCHGGDARLTAELARGYINDYAGGIYGSGEPSFHLMEWEKNSFGRPVSEPVEVAKCFPRPSGFYFKRLPVFANGRRFASNADYATITEVEQARVNRWPMACEAFQIFGITHKCYSDLYRPHQLALPGFCVAEFDHCHVGGADWDAGSGFYRSQNQNMLTIDTRIILALGTLCQRTKPIPPEVGFGFLDPWRPSGKVIGPSACASCHYPLYSWEGFTVCSICGALAAL</sequence>
<comment type="caution">
    <text evidence="1">The sequence shown here is derived from an EMBL/GenBank/DDBJ whole genome shotgun (WGS) entry which is preliminary data.</text>
</comment>
<gene>
    <name evidence="1" type="ORF">A3E29_01470</name>
</gene>
<dbReference type="AlphaFoldDB" id="A0A1F5PLE2"/>
<name>A0A1F5PLE2_9BACT</name>
<evidence type="ECO:0000313" key="2">
    <source>
        <dbReference type="Proteomes" id="UP000177682"/>
    </source>
</evidence>